<dbReference type="EMBL" id="APAU02000015">
    <property type="protein sequence ID" value="EUB62103.1"/>
    <property type="molecule type" value="Genomic_DNA"/>
</dbReference>
<evidence type="ECO:0000256" key="1">
    <source>
        <dbReference type="SAM" id="MobiDB-lite"/>
    </source>
</evidence>
<reference evidence="2 3" key="1">
    <citation type="journal article" date="2013" name="Nat. Genet.">
        <title>The genome of the hydatid tapeworm Echinococcus granulosus.</title>
        <authorList>
            <person name="Zheng H."/>
            <person name="Zhang W."/>
            <person name="Zhang L."/>
            <person name="Zhang Z."/>
            <person name="Li J."/>
            <person name="Lu G."/>
            <person name="Zhu Y."/>
            <person name="Wang Y."/>
            <person name="Huang Y."/>
            <person name="Liu J."/>
            <person name="Kang H."/>
            <person name="Chen J."/>
            <person name="Wang L."/>
            <person name="Chen A."/>
            <person name="Yu S."/>
            <person name="Gao Z."/>
            <person name="Jin L."/>
            <person name="Gu W."/>
            <person name="Wang Z."/>
            <person name="Zhao L."/>
            <person name="Shi B."/>
            <person name="Wen H."/>
            <person name="Lin R."/>
            <person name="Jones M.K."/>
            <person name="Brejova B."/>
            <person name="Vinar T."/>
            <person name="Zhao G."/>
            <person name="McManus D.P."/>
            <person name="Chen Z."/>
            <person name="Zhou Y."/>
            <person name="Wang S."/>
        </authorList>
    </citation>
    <scope>NUCLEOTIDE SEQUENCE [LARGE SCALE GENOMIC DNA]</scope>
</reference>
<dbReference type="GeneID" id="36338839"/>
<accession>W6UM23</accession>
<sequence>MVQPAVHRRTNEQMNKSDFLTAESRDATLVAAESEPDLERHVS</sequence>
<dbReference type="RefSeq" id="XP_024353299.1">
    <property type="nucleotide sequence ID" value="XM_024492373.1"/>
</dbReference>
<dbReference type="Proteomes" id="UP000019149">
    <property type="component" value="Unassembled WGS sequence"/>
</dbReference>
<evidence type="ECO:0000313" key="3">
    <source>
        <dbReference type="Proteomes" id="UP000019149"/>
    </source>
</evidence>
<dbReference type="AlphaFoldDB" id="W6UM23"/>
<proteinExistence type="predicted"/>
<gene>
    <name evidence="2" type="ORF">EGR_03124</name>
</gene>
<name>W6UM23_ECHGR</name>
<dbReference type="KEGG" id="egl:EGR_03124"/>
<organism evidence="2 3">
    <name type="scientific">Echinococcus granulosus</name>
    <name type="common">Hydatid tapeworm</name>
    <dbReference type="NCBI Taxonomy" id="6210"/>
    <lineage>
        <taxon>Eukaryota</taxon>
        <taxon>Metazoa</taxon>
        <taxon>Spiralia</taxon>
        <taxon>Lophotrochozoa</taxon>
        <taxon>Platyhelminthes</taxon>
        <taxon>Cestoda</taxon>
        <taxon>Eucestoda</taxon>
        <taxon>Cyclophyllidea</taxon>
        <taxon>Taeniidae</taxon>
        <taxon>Echinococcus</taxon>
        <taxon>Echinococcus granulosus group</taxon>
    </lineage>
</organism>
<feature type="region of interest" description="Disordered" evidence="1">
    <location>
        <begin position="1"/>
        <end position="22"/>
    </location>
</feature>
<evidence type="ECO:0000313" key="2">
    <source>
        <dbReference type="EMBL" id="EUB62103.1"/>
    </source>
</evidence>
<protein>
    <submittedName>
        <fullName evidence="2">Uncharacterized protein</fullName>
    </submittedName>
</protein>
<dbReference type="CTD" id="36338839"/>
<comment type="caution">
    <text evidence="2">The sequence shown here is derived from an EMBL/GenBank/DDBJ whole genome shotgun (WGS) entry which is preliminary data.</text>
</comment>
<keyword evidence="3" id="KW-1185">Reference proteome</keyword>